<evidence type="ECO:0000313" key="2">
    <source>
        <dbReference type="EMBL" id="MBV6342889.1"/>
    </source>
</evidence>
<feature type="compositionally biased region" description="Basic and acidic residues" evidence="1">
    <location>
        <begin position="1"/>
        <end position="11"/>
    </location>
</feature>
<dbReference type="RefSeq" id="WP_218253501.1">
    <property type="nucleotide sequence ID" value="NZ_JABXWD010000371.1"/>
</dbReference>
<feature type="compositionally biased region" description="Polar residues" evidence="1">
    <location>
        <begin position="12"/>
        <end position="24"/>
    </location>
</feature>
<evidence type="ECO:0000256" key="1">
    <source>
        <dbReference type="SAM" id="MobiDB-lite"/>
    </source>
</evidence>
<proteinExistence type="predicted"/>
<gene>
    <name evidence="2" type="ORF">HWQ67_14980</name>
</gene>
<dbReference type="Proteomes" id="UP001196980">
    <property type="component" value="Unassembled WGS sequence"/>
</dbReference>
<dbReference type="EMBL" id="JABXWD010000371">
    <property type="protein sequence ID" value="MBV6342889.1"/>
    <property type="molecule type" value="Genomic_DNA"/>
</dbReference>
<keyword evidence="3" id="KW-1185">Reference proteome</keyword>
<evidence type="ECO:0000313" key="3">
    <source>
        <dbReference type="Proteomes" id="UP001196980"/>
    </source>
</evidence>
<sequence length="210" mass="22502">MVKGRQKDKAKGQSQEHTPAQGQLTPPAAEKQTSAKKPATKVSKRKKPTPAKPTPQDNVVIPPPVVVVSGVIELQAVLIPELPMQPLPVQPIADEMPVQSVVDASVADETPAQTADDVAAVKTETAPDSGVVIEETAPGSMSVFVENIVAFNELCDMMAAQTCNINAILIDGIRQSMFISYDILKMNQEMLMKLFMKFGNVSTPKTGNPK</sequence>
<reference evidence="2 3" key="1">
    <citation type="journal article" date="2020" name="J Geophys Res Biogeosci">
        <title>Magnetotaxis as an Adaptation to Enable Bacterial Shuttling of Microbial Sulfur and Sulfur Cycling Across Aquatic Oxic#Anoxic Interfaces.</title>
        <authorList>
            <person name="Li J."/>
            <person name="Liu P."/>
            <person name="Wang J."/>
            <person name="Roberts A.P."/>
            <person name="Pan Y."/>
        </authorList>
    </citation>
    <scope>NUCLEOTIDE SEQUENCE [LARGE SCALE GENOMIC DNA]</scope>
    <source>
        <strain evidence="2 3">MYR-1_YQ</strain>
    </source>
</reference>
<organism evidence="2 3">
    <name type="scientific">Candidatus Magnetobacterium casense</name>
    <dbReference type="NCBI Taxonomy" id="1455061"/>
    <lineage>
        <taxon>Bacteria</taxon>
        <taxon>Pseudomonadati</taxon>
        <taxon>Nitrospirota</taxon>
        <taxon>Thermodesulfovibrionia</taxon>
        <taxon>Thermodesulfovibrionales</taxon>
        <taxon>Candidatus Magnetobacteriaceae</taxon>
        <taxon>Candidatus Magnetobacterium</taxon>
    </lineage>
</organism>
<protein>
    <submittedName>
        <fullName evidence="2">Uncharacterized protein</fullName>
    </submittedName>
</protein>
<feature type="compositionally biased region" description="Basic residues" evidence="1">
    <location>
        <begin position="38"/>
        <end position="49"/>
    </location>
</feature>
<name>A0ABS6S219_9BACT</name>
<feature type="region of interest" description="Disordered" evidence="1">
    <location>
        <begin position="1"/>
        <end position="60"/>
    </location>
</feature>
<comment type="caution">
    <text evidence="2">The sequence shown here is derived from an EMBL/GenBank/DDBJ whole genome shotgun (WGS) entry which is preliminary data.</text>
</comment>
<accession>A0ABS6S219</accession>